<evidence type="ECO:0000313" key="9">
    <source>
        <dbReference type="Proteomes" id="UP000184226"/>
    </source>
</evidence>
<keyword evidence="3 7" id="KW-0862">Zinc</keyword>
<evidence type="ECO:0000256" key="2">
    <source>
        <dbReference type="ARBA" id="ARBA00022491"/>
    </source>
</evidence>
<dbReference type="GO" id="GO:1900376">
    <property type="term" value="P:regulation of secondary metabolite biosynthetic process"/>
    <property type="evidence" value="ECO:0007669"/>
    <property type="project" value="TreeGrafter"/>
</dbReference>
<organism evidence="8 9">
    <name type="scientific">Pollutimonas bauzanensis</name>
    <dbReference type="NCBI Taxonomy" id="658167"/>
    <lineage>
        <taxon>Bacteria</taxon>
        <taxon>Pseudomonadati</taxon>
        <taxon>Pseudomonadota</taxon>
        <taxon>Betaproteobacteria</taxon>
        <taxon>Burkholderiales</taxon>
        <taxon>Alcaligenaceae</taxon>
        <taxon>Pollutimonas</taxon>
    </lineage>
</organism>
<dbReference type="PANTHER" id="PTHR33202:SF6">
    <property type="entry name" value="ZINC UPTAKE REGULATION PROTEIN"/>
    <property type="match status" value="1"/>
</dbReference>
<dbReference type="RefSeq" id="WP_073100860.1">
    <property type="nucleotide sequence ID" value="NZ_FQXE01000001.1"/>
</dbReference>
<dbReference type="InterPro" id="IPR036390">
    <property type="entry name" value="WH_DNA-bd_sf"/>
</dbReference>
<dbReference type="PANTHER" id="PTHR33202">
    <property type="entry name" value="ZINC UPTAKE REGULATION PROTEIN"/>
    <property type="match status" value="1"/>
</dbReference>
<feature type="binding site" evidence="7">
    <location>
        <position position="123"/>
    </location>
    <ligand>
        <name>Zn(2+)</name>
        <dbReference type="ChEBI" id="CHEBI:29105"/>
    </ligand>
</feature>
<proteinExistence type="inferred from homology"/>
<evidence type="ECO:0000313" key="8">
    <source>
        <dbReference type="EMBL" id="SHG68413.1"/>
    </source>
</evidence>
<dbReference type="STRING" id="658167.SAMN04488135_10142"/>
<keyword evidence="7" id="KW-0479">Metal-binding</keyword>
<dbReference type="AlphaFoldDB" id="A0A1M5LVK1"/>
<dbReference type="Gene3D" id="3.30.1490.190">
    <property type="match status" value="1"/>
</dbReference>
<sequence>MRLSAKQQRVLEALRRAEAPLGAYALLDRLRNEDFKTPIQIYRILAQLIKHGLVHRLESINAYIPRSANASQAFTLFAICDNCGHVDELSDSNLGKRVSQCAQGRKFVLASTAVEIRGLCSACVSVANTQGNRAAGAH</sequence>
<comment type="cofactor">
    <cofactor evidence="7">
        <name>Zn(2+)</name>
        <dbReference type="ChEBI" id="CHEBI:29105"/>
    </cofactor>
    <text evidence="7">Binds 1 zinc ion per subunit.</text>
</comment>
<keyword evidence="9" id="KW-1185">Reference proteome</keyword>
<dbReference type="Gene3D" id="1.10.10.10">
    <property type="entry name" value="Winged helix-like DNA-binding domain superfamily/Winged helix DNA-binding domain"/>
    <property type="match status" value="1"/>
</dbReference>
<gene>
    <name evidence="8" type="ORF">SAMN04488135_10142</name>
</gene>
<feature type="binding site" evidence="7">
    <location>
        <position position="83"/>
    </location>
    <ligand>
        <name>Zn(2+)</name>
        <dbReference type="ChEBI" id="CHEBI:29105"/>
    </ligand>
</feature>
<dbReference type="InterPro" id="IPR036388">
    <property type="entry name" value="WH-like_DNA-bd_sf"/>
</dbReference>
<dbReference type="Pfam" id="PF01475">
    <property type="entry name" value="FUR"/>
    <property type="match status" value="1"/>
</dbReference>
<feature type="binding site" evidence="7">
    <location>
        <position position="80"/>
    </location>
    <ligand>
        <name>Zn(2+)</name>
        <dbReference type="ChEBI" id="CHEBI:29105"/>
    </ligand>
</feature>
<keyword evidence="5" id="KW-0238">DNA-binding</keyword>
<comment type="similarity">
    <text evidence="1">Belongs to the Fur family.</text>
</comment>
<reference evidence="8 9" key="1">
    <citation type="submission" date="2016-11" db="EMBL/GenBank/DDBJ databases">
        <authorList>
            <person name="Jaros S."/>
            <person name="Januszkiewicz K."/>
            <person name="Wedrychowicz H."/>
        </authorList>
    </citation>
    <scope>NUCLEOTIDE SEQUENCE [LARGE SCALE GENOMIC DNA]</scope>
    <source>
        <strain evidence="8 9">CGMCC 1.10190</strain>
    </source>
</reference>
<dbReference type="GO" id="GO:0045892">
    <property type="term" value="P:negative regulation of DNA-templated transcription"/>
    <property type="evidence" value="ECO:0007669"/>
    <property type="project" value="TreeGrafter"/>
</dbReference>
<keyword evidence="6" id="KW-0804">Transcription</keyword>
<dbReference type="Proteomes" id="UP000184226">
    <property type="component" value="Unassembled WGS sequence"/>
</dbReference>
<dbReference type="InterPro" id="IPR043135">
    <property type="entry name" value="Fur_C"/>
</dbReference>
<feature type="binding site" evidence="7">
    <location>
        <position position="120"/>
    </location>
    <ligand>
        <name>Zn(2+)</name>
        <dbReference type="ChEBI" id="CHEBI:29105"/>
    </ligand>
</feature>
<protein>
    <submittedName>
        <fullName evidence="8">Fur family transcriptional regulator, zinc uptake regulator</fullName>
    </submittedName>
</protein>
<dbReference type="OrthoDB" id="9801127at2"/>
<name>A0A1M5LVK1_9BURK</name>
<dbReference type="GO" id="GO:0003700">
    <property type="term" value="F:DNA-binding transcription factor activity"/>
    <property type="evidence" value="ECO:0007669"/>
    <property type="project" value="InterPro"/>
</dbReference>
<dbReference type="GO" id="GO:0008270">
    <property type="term" value="F:zinc ion binding"/>
    <property type="evidence" value="ECO:0007669"/>
    <property type="project" value="TreeGrafter"/>
</dbReference>
<evidence type="ECO:0000256" key="7">
    <source>
        <dbReference type="PIRSR" id="PIRSR602481-1"/>
    </source>
</evidence>
<evidence type="ECO:0000256" key="5">
    <source>
        <dbReference type="ARBA" id="ARBA00023125"/>
    </source>
</evidence>
<evidence type="ECO:0000256" key="3">
    <source>
        <dbReference type="ARBA" id="ARBA00022833"/>
    </source>
</evidence>
<evidence type="ECO:0000256" key="6">
    <source>
        <dbReference type="ARBA" id="ARBA00023163"/>
    </source>
</evidence>
<dbReference type="GO" id="GO:0005829">
    <property type="term" value="C:cytosol"/>
    <property type="evidence" value="ECO:0007669"/>
    <property type="project" value="TreeGrafter"/>
</dbReference>
<evidence type="ECO:0000256" key="4">
    <source>
        <dbReference type="ARBA" id="ARBA00023015"/>
    </source>
</evidence>
<dbReference type="EMBL" id="FQXE01000001">
    <property type="protein sequence ID" value="SHG68413.1"/>
    <property type="molecule type" value="Genomic_DNA"/>
</dbReference>
<dbReference type="SUPFAM" id="SSF46785">
    <property type="entry name" value="Winged helix' DNA-binding domain"/>
    <property type="match status" value="1"/>
</dbReference>
<dbReference type="InterPro" id="IPR002481">
    <property type="entry name" value="FUR"/>
</dbReference>
<dbReference type="GO" id="GO:0000976">
    <property type="term" value="F:transcription cis-regulatory region binding"/>
    <property type="evidence" value="ECO:0007669"/>
    <property type="project" value="TreeGrafter"/>
</dbReference>
<accession>A0A1M5LVK1</accession>
<evidence type="ECO:0000256" key="1">
    <source>
        <dbReference type="ARBA" id="ARBA00007957"/>
    </source>
</evidence>
<keyword evidence="2" id="KW-0678">Repressor</keyword>
<keyword evidence="4" id="KW-0805">Transcription regulation</keyword>